<evidence type="ECO:0000313" key="2">
    <source>
        <dbReference type="EMBL" id="KAB2951814.1"/>
    </source>
</evidence>
<dbReference type="AlphaFoldDB" id="A0A6I0EX90"/>
<name>A0A6I0EX90_9FIRM</name>
<gene>
    <name evidence="2" type="ORF">F9B85_11015</name>
</gene>
<feature type="compositionally biased region" description="Polar residues" evidence="1">
    <location>
        <begin position="156"/>
        <end position="165"/>
    </location>
</feature>
<comment type="caution">
    <text evidence="2">The sequence shown here is derived from an EMBL/GenBank/DDBJ whole genome shotgun (WGS) entry which is preliminary data.</text>
</comment>
<accession>A0A6I0EX90</accession>
<evidence type="ECO:0000313" key="3">
    <source>
        <dbReference type="Proteomes" id="UP000468766"/>
    </source>
</evidence>
<keyword evidence="3" id="KW-1185">Reference proteome</keyword>
<reference evidence="2 3" key="1">
    <citation type="submission" date="2019-10" db="EMBL/GenBank/DDBJ databases">
        <title>Whole-genome sequence of the extremophile Heliorestis acidaminivorans DSM 24790.</title>
        <authorList>
            <person name="Kyndt J.A."/>
            <person name="Meyer T.E."/>
        </authorList>
    </citation>
    <scope>NUCLEOTIDE SEQUENCE [LARGE SCALE GENOMIC DNA]</scope>
    <source>
        <strain evidence="2 3">DSM 24790</strain>
    </source>
</reference>
<dbReference type="OrthoDB" id="9938198at2"/>
<dbReference type="EMBL" id="WBXO01000009">
    <property type="protein sequence ID" value="KAB2951814.1"/>
    <property type="molecule type" value="Genomic_DNA"/>
</dbReference>
<evidence type="ECO:0008006" key="4">
    <source>
        <dbReference type="Google" id="ProtNLM"/>
    </source>
</evidence>
<sequence length="165" mass="17132">MNQGNGVRKQLFSLLGSKSGKGFALGVGATLVATALIPTVAKALRPLAVQVTQGAIDITEKAVAKGAQLKENVEDIVAEAQFKHYQEKVATEQEQEVSCQESVNNEVESVNATKTSSVTSTVTTAPSNSAIVENQGAIKAQGHLEIAPSAGDTPKNGKNTEQGDT</sequence>
<organism evidence="2 3">
    <name type="scientific">Heliorestis acidaminivorans</name>
    <dbReference type="NCBI Taxonomy" id="553427"/>
    <lineage>
        <taxon>Bacteria</taxon>
        <taxon>Bacillati</taxon>
        <taxon>Bacillota</taxon>
        <taxon>Clostridia</taxon>
        <taxon>Eubacteriales</taxon>
        <taxon>Heliobacteriaceae</taxon>
        <taxon>Heliorestis</taxon>
    </lineage>
</organism>
<feature type="region of interest" description="Disordered" evidence="1">
    <location>
        <begin position="139"/>
        <end position="165"/>
    </location>
</feature>
<dbReference type="Proteomes" id="UP000468766">
    <property type="component" value="Unassembled WGS sequence"/>
</dbReference>
<protein>
    <recommendedName>
        <fullName evidence="4">DUF5132 domain-containing protein</fullName>
    </recommendedName>
</protein>
<evidence type="ECO:0000256" key="1">
    <source>
        <dbReference type="SAM" id="MobiDB-lite"/>
    </source>
</evidence>
<dbReference type="RefSeq" id="WP_151620878.1">
    <property type="nucleotide sequence ID" value="NZ_WBXO01000009.1"/>
</dbReference>
<proteinExistence type="predicted"/>